<gene>
    <name evidence="4" type="ORF">PAT3040_06084</name>
</gene>
<dbReference type="InterPro" id="IPR013529">
    <property type="entry name" value="Glyco_hydro_42_N"/>
</dbReference>
<evidence type="ECO:0000313" key="4">
    <source>
        <dbReference type="EMBL" id="GBG11286.1"/>
    </source>
</evidence>
<reference evidence="4 5" key="1">
    <citation type="submission" date="2017-08" db="EMBL/GenBank/DDBJ databases">
        <title>Substantial Increase in Enzyme Production by Combined Drug-Resistance Mutations in Paenibacillus agaridevorans.</title>
        <authorList>
            <person name="Tanaka Y."/>
            <person name="Funane K."/>
            <person name="Hosaka T."/>
            <person name="Shiwa Y."/>
            <person name="Fujita N."/>
            <person name="Miyazaki T."/>
            <person name="Yoshikawa H."/>
            <person name="Murakami K."/>
            <person name="Kasahara K."/>
            <person name="Inaoka T."/>
            <person name="Hiraga Y."/>
            <person name="Ochi K."/>
        </authorList>
    </citation>
    <scope>NUCLEOTIDE SEQUENCE [LARGE SCALE GENOMIC DNA]</scope>
    <source>
        <strain evidence="4 5">T-3040</strain>
    </source>
</reference>
<dbReference type="GO" id="GO:0004565">
    <property type="term" value="F:beta-galactosidase activity"/>
    <property type="evidence" value="ECO:0007669"/>
    <property type="project" value="InterPro"/>
</dbReference>
<dbReference type="Pfam" id="PF02449">
    <property type="entry name" value="Glyco_hydro_42"/>
    <property type="match status" value="1"/>
</dbReference>
<proteinExistence type="predicted"/>
<evidence type="ECO:0000259" key="3">
    <source>
        <dbReference type="Pfam" id="PF02449"/>
    </source>
</evidence>
<dbReference type="AlphaFoldDB" id="A0A2R5EX55"/>
<name>A0A2R5EX55_9BACL</name>
<protein>
    <recommendedName>
        <fullName evidence="3">Glycoside hydrolase family 42 N-terminal domain-containing protein</fullName>
    </recommendedName>
</protein>
<comment type="caution">
    <text evidence="4">The sequence shown here is derived from an EMBL/GenBank/DDBJ whole genome shotgun (WGS) entry which is preliminary data.</text>
</comment>
<dbReference type="GO" id="GO:0009341">
    <property type="term" value="C:beta-galactosidase complex"/>
    <property type="evidence" value="ECO:0007669"/>
    <property type="project" value="InterPro"/>
</dbReference>
<evidence type="ECO:0000256" key="1">
    <source>
        <dbReference type="ARBA" id="ARBA00022801"/>
    </source>
</evidence>
<keyword evidence="5" id="KW-1185">Reference proteome</keyword>
<keyword evidence="2" id="KW-0326">Glycosidase</keyword>
<feature type="domain" description="Glycoside hydrolase family 42 N-terminal" evidence="3">
    <location>
        <begin position="179"/>
        <end position="303"/>
    </location>
</feature>
<evidence type="ECO:0000313" key="5">
    <source>
        <dbReference type="Proteomes" id="UP000245202"/>
    </source>
</evidence>
<dbReference type="GO" id="GO:0005975">
    <property type="term" value="P:carbohydrate metabolic process"/>
    <property type="evidence" value="ECO:0007669"/>
    <property type="project" value="InterPro"/>
</dbReference>
<keyword evidence="1" id="KW-0378">Hydrolase</keyword>
<dbReference type="Proteomes" id="UP000245202">
    <property type="component" value="Unassembled WGS sequence"/>
</dbReference>
<dbReference type="SUPFAM" id="SSF51445">
    <property type="entry name" value="(Trans)glycosidases"/>
    <property type="match status" value="1"/>
</dbReference>
<sequence>MESRKPIHPLGADVMPIGAWVAPPPSGMFGHDNPDYITSDSYRLAKEAGLNIVYGLYERVEIDPAQVLRALDYAHEHGLKYLVSDSAIQAGADDPELMRYSLDTYRGHPAYLGNLAVDEPASAYFDSLGASHDAFAELDPDKYFYINLLPNYASVNQLFVDKLDETGGLPTAAQYRQYLDAYMDAVKPTFISYDYYPLHGTFPALTQGYYDNLSVVRKTASEHGIPFWVFIQSASWNANARLPIRSETFWQVNTALAYGAQGIQYFTFWCPFEDGFTGGMVSRNGEKTPIYDDVQEMNRQIAAIDHVLMGARFKGVIVHGESPVPVPEDDQLPSYGALAALSGDIPVIAGAFDYDGTQAYYVVNNTIDRDGKATLRWTGEHTLQVVQGAESSRHSGSVLELALAAGEGALVVIR</sequence>
<organism evidence="4 5">
    <name type="scientific">Paenibacillus agaridevorans</name>
    <dbReference type="NCBI Taxonomy" id="171404"/>
    <lineage>
        <taxon>Bacteria</taxon>
        <taxon>Bacillati</taxon>
        <taxon>Bacillota</taxon>
        <taxon>Bacilli</taxon>
        <taxon>Bacillales</taxon>
        <taxon>Paenibacillaceae</taxon>
        <taxon>Paenibacillus</taxon>
    </lineage>
</organism>
<accession>A0A2R5EX55</accession>
<dbReference type="Gene3D" id="3.20.20.80">
    <property type="entry name" value="Glycosidases"/>
    <property type="match status" value="1"/>
</dbReference>
<evidence type="ECO:0000256" key="2">
    <source>
        <dbReference type="ARBA" id="ARBA00023295"/>
    </source>
</evidence>
<dbReference type="EMBL" id="BDQX01000394">
    <property type="protein sequence ID" value="GBG11286.1"/>
    <property type="molecule type" value="Genomic_DNA"/>
</dbReference>
<dbReference type="InterPro" id="IPR017853">
    <property type="entry name" value="GH"/>
</dbReference>